<evidence type="ECO:0000256" key="1">
    <source>
        <dbReference type="SAM" id="MobiDB-lite"/>
    </source>
</evidence>
<gene>
    <name evidence="2" type="ORF">RND81_04G224400</name>
</gene>
<reference evidence="2" key="1">
    <citation type="submission" date="2024-03" db="EMBL/GenBank/DDBJ databases">
        <title>WGS assembly of Saponaria officinalis var. Norfolk2.</title>
        <authorList>
            <person name="Jenkins J."/>
            <person name="Shu S."/>
            <person name="Grimwood J."/>
            <person name="Barry K."/>
            <person name="Goodstein D."/>
            <person name="Schmutz J."/>
            <person name="Leebens-Mack J."/>
            <person name="Osbourn A."/>
        </authorList>
    </citation>
    <scope>NUCLEOTIDE SEQUENCE [LARGE SCALE GENOMIC DNA]</scope>
    <source>
        <strain evidence="2">JIC</strain>
    </source>
</reference>
<dbReference type="SMART" id="SM00248">
    <property type="entry name" value="ANK"/>
    <property type="match status" value="9"/>
</dbReference>
<sequence length="497" mass="55419">MNELSMLVGAIPQQLTDSHALVGKSDDVKLTLNNPRDDDNNSDIDDGRDGAELLAAAEEGRGAGVLSILVKNPALIRTGDFVGNTVLHMAARDGDIVTVCNLIAFLEERQDEDLEKVLRDVNADGDTALHLGLKNRHPEVVYHLIKAEMWAETIRNNDGITTYVLPMEGGFNEACELSADGLTGPELYRAISMDDEDTLITGLRRNGKELLWHKDHRGETLLHAAVTASGMRLLCKLVQFMISNGLTDAALLGNREGSTALHLATEFRKFSKAICLIKAEPTAVYQVNNKGVSPLYLAVKFRHEDLVKLMVTQSRLLPWESEMRLHPKHATLAHLAIKARSLGILKLLLKHLPELIKGKNEKGWRPLSYAINKGYLDGVTYLLTNFPKSADKCDEDGSFPIHKAVGGGHVSIVKAFYKHCPQTLYHIDRKGRNVLHIAVSYDRADIVTYLTKELKWDDSLLNLKDNKARGVHRSETGPDWTERTRRPDHPKPLFEHR</sequence>
<dbReference type="PANTHER" id="PTHR24121">
    <property type="entry name" value="NO MECHANORECEPTOR POTENTIAL C, ISOFORM D-RELATED"/>
    <property type="match status" value="1"/>
</dbReference>
<evidence type="ECO:0000313" key="3">
    <source>
        <dbReference type="Proteomes" id="UP001443914"/>
    </source>
</evidence>
<name>A0AAW1LQE2_SAPOF</name>
<keyword evidence="3" id="KW-1185">Reference proteome</keyword>
<evidence type="ECO:0000313" key="2">
    <source>
        <dbReference type="EMBL" id="KAK9735743.1"/>
    </source>
</evidence>
<dbReference type="SUPFAM" id="SSF48403">
    <property type="entry name" value="Ankyrin repeat"/>
    <property type="match status" value="2"/>
</dbReference>
<dbReference type="AlphaFoldDB" id="A0AAW1LQE2"/>
<dbReference type="Gene3D" id="1.25.40.20">
    <property type="entry name" value="Ankyrin repeat-containing domain"/>
    <property type="match status" value="3"/>
</dbReference>
<dbReference type="EMBL" id="JBDFQZ010000004">
    <property type="protein sequence ID" value="KAK9735743.1"/>
    <property type="molecule type" value="Genomic_DNA"/>
</dbReference>
<dbReference type="PANTHER" id="PTHR24121:SF21">
    <property type="entry name" value="ANKYRIN REPEAT FAMILY PROTEIN"/>
    <property type="match status" value="1"/>
</dbReference>
<dbReference type="InterPro" id="IPR036770">
    <property type="entry name" value="Ankyrin_rpt-contain_sf"/>
</dbReference>
<protein>
    <submittedName>
        <fullName evidence="2">Uncharacterized protein</fullName>
    </submittedName>
</protein>
<feature type="region of interest" description="Disordered" evidence="1">
    <location>
        <begin position="470"/>
        <end position="497"/>
    </location>
</feature>
<proteinExistence type="predicted"/>
<dbReference type="InterPro" id="IPR002110">
    <property type="entry name" value="Ankyrin_rpt"/>
</dbReference>
<accession>A0AAW1LQE2</accession>
<dbReference type="Proteomes" id="UP001443914">
    <property type="component" value="Unassembled WGS sequence"/>
</dbReference>
<dbReference type="Pfam" id="PF12796">
    <property type="entry name" value="Ank_2"/>
    <property type="match status" value="4"/>
</dbReference>
<comment type="caution">
    <text evidence="2">The sequence shown here is derived from an EMBL/GenBank/DDBJ whole genome shotgun (WGS) entry which is preliminary data.</text>
</comment>
<organism evidence="2 3">
    <name type="scientific">Saponaria officinalis</name>
    <name type="common">Common soapwort</name>
    <name type="synonym">Lychnis saponaria</name>
    <dbReference type="NCBI Taxonomy" id="3572"/>
    <lineage>
        <taxon>Eukaryota</taxon>
        <taxon>Viridiplantae</taxon>
        <taxon>Streptophyta</taxon>
        <taxon>Embryophyta</taxon>
        <taxon>Tracheophyta</taxon>
        <taxon>Spermatophyta</taxon>
        <taxon>Magnoliopsida</taxon>
        <taxon>eudicotyledons</taxon>
        <taxon>Gunneridae</taxon>
        <taxon>Pentapetalae</taxon>
        <taxon>Caryophyllales</taxon>
        <taxon>Caryophyllaceae</taxon>
        <taxon>Caryophylleae</taxon>
        <taxon>Saponaria</taxon>
    </lineage>
</organism>